<reference evidence="3" key="2">
    <citation type="submission" date="2015-01" db="EMBL/GenBank/DDBJ databases">
        <title>Evolutionary Origins and Diversification of the Mycorrhizal Mutualists.</title>
        <authorList>
            <consortium name="DOE Joint Genome Institute"/>
            <consortium name="Mycorrhizal Genomics Consortium"/>
            <person name="Kohler A."/>
            <person name="Kuo A."/>
            <person name="Nagy L.G."/>
            <person name="Floudas D."/>
            <person name="Copeland A."/>
            <person name="Barry K.W."/>
            <person name="Cichocki N."/>
            <person name="Veneault-Fourrey C."/>
            <person name="LaButti K."/>
            <person name="Lindquist E.A."/>
            <person name="Lipzen A."/>
            <person name="Lundell T."/>
            <person name="Morin E."/>
            <person name="Murat C."/>
            <person name="Riley R."/>
            <person name="Ohm R."/>
            <person name="Sun H."/>
            <person name="Tunlid A."/>
            <person name="Henrissat B."/>
            <person name="Grigoriev I.V."/>
            <person name="Hibbett D.S."/>
            <person name="Martin F."/>
        </authorList>
    </citation>
    <scope>NUCLEOTIDE SEQUENCE [LARGE SCALE GENOMIC DNA]</scope>
    <source>
        <strain evidence="3">LaAM-08-1</strain>
    </source>
</reference>
<keyword evidence="3" id="KW-1185">Reference proteome</keyword>
<evidence type="ECO:0000313" key="3">
    <source>
        <dbReference type="Proteomes" id="UP000054477"/>
    </source>
</evidence>
<gene>
    <name evidence="2" type="ORF">K443DRAFT_9671</name>
</gene>
<organism evidence="2 3">
    <name type="scientific">Laccaria amethystina LaAM-08-1</name>
    <dbReference type="NCBI Taxonomy" id="1095629"/>
    <lineage>
        <taxon>Eukaryota</taxon>
        <taxon>Fungi</taxon>
        <taxon>Dikarya</taxon>
        <taxon>Basidiomycota</taxon>
        <taxon>Agaricomycotina</taxon>
        <taxon>Agaricomycetes</taxon>
        <taxon>Agaricomycetidae</taxon>
        <taxon>Agaricales</taxon>
        <taxon>Agaricineae</taxon>
        <taxon>Hydnangiaceae</taxon>
        <taxon>Laccaria</taxon>
    </lineage>
</organism>
<dbReference type="Proteomes" id="UP000054477">
    <property type="component" value="Unassembled WGS sequence"/>
</dbReference>
<feature type="region of interest" description="Disordered" evidence="1">
    <location>
        <begin position="1"/>
        <end position="21"/>
    </location>
</feature>
<evidence type="ECO:0000256" key="1">
    <source>
        <dbReference type="SAM" id="MobiDB-lite"/>
    </source>
</evidence>
<name>A0A0C9XNX5_9AGAR</name>
<dbReference type="AlphaFoldDB" id="A0A0C9XNX5"/>
<feature type="compositionally biased region" description="Polar residues" evidence="1">
    <location>
        <begin position="1"/>
        <end position="20"/>
    </location>
</feature>
<dbReference type="HOGENOM" id="CLU_2922939_0_0_1"/>
<proteinExistence type="predicted"/>
<accession>A0A0C9XNX5</accession>
<evidence type="ECO:0000313" key="2">
    <source>
        <dbReference type="EMBL" id="KIJ97717.1"/>
    </source>
</evidence>
<reference evidence="2 3" key="1">
    <citation type="submission" date="2014-04" db="EMBL/GenBank/DDBJ databases">
        <authorList>
            <consortium name="DOE Joint Genome Institute"/>
            <person name="Kuo A."/>
            <person name="Kohler A."/>
            <person name="Nagy L.G."/>
            <person name="Floudas D."/>
            <person name="Copeland A."/>
            <person name="Barry K.W."/>
            <person name="Cichocki N."/>
            <person name="Veneault-Fourrey C."/>
            <person name="LaButti K."/>
            <person name="Lindquist E.A."/>
            <person name="Lipzen A."/>
            <person name="Lundell T."/>
            <person name="Morin E."/>
            <person name="Murat C."/>
            <person name="Sun H."/>
            <person name="Tunlid A."/>
            <person name="Henrissat B."/>
            <person name="Grigoriev I.V."/>
            <person name="Hibbett D.S."/>
            <person name="Martin F."/>
            <person name="Nordberg H.P."/>
            <person name="Cantor M.N."/>
            <person name="Hua S.X."/>
        </authorList>
    </citation>
    <scope>NUCLEOTIDE SEQUENCE [LARGE SCALE GENOMIC DNA]</scope>
    <source>
        <strain evidence="2 3">LaAM-08-1</strain>
    </source>
</reference>
<sequence length="61" mass="6475">MDTQNTQNAQQLNSSESSPGITLHATCPGKFISVLSNSRVGTIIAIKDILDASSQIDTRSL</sequence>
<dbReference type="EMBL" id="KN838685">
    <property type="protein sequence ID" value="KIJ97717.1"/>
    <property type="molecule type" value="Genomic_DNA"/>
</dbReference>
<protein>
    <submittedName>
        <fullName evidence="2">Uncharacterized protein</fullName>
    </submittedName>
</protein>